<organism evidence="1 2">
    <name type="scientific">Paractinoplanes bogorensis</name>
    <dbReference type="NCBI Taxonomy" id="1610840"/>
    <lineage>
        <taxon>Bacteria</taxon>
        <taxon>Bacillati</taxon>
        <taxon>Actinomycetota</taxon>
        <taxon>Actinomycetes</taxon>
        <taxon>Micromonosporales</taxon>
        <taxon>Micromonosporaceae</taxon>
        <taxon>Paractinoplanes</taxon>
    </lineage>
</organism>
<dbReference type="InterPro" id="IPR036291">
    <property type="entry name" value="NAD(P)-bd_dom_sf"/>
</dbReference>
<dbReference type="PANTHER" id="PTHR14239">
    <property type="entry name" value="DUDULIN-RELATED"/>
    <property type="match status" value="1"/>
</dbReference>
<sequence length="202" mass="20589">MSAAILGGGRMALALHTALLRTGAAARLVDPRRPDVASLRRTPVVLLAVPFGAALDLARGPLAGCADGRILVDVTNPAGRAAGPVTPGASGGEQLAATAPGWRVVKALNTVSARMLQVREAAALPVSVPMAGDDAAAKARVGELVRDLGLDPVDAGGIAASREIEALAVLLMRISDRHGLHGEIGFHLRPPAGQRHLDRSAS</sequence>
<dbReference type="Proteomes" id="UP001519654">
    <property type="component" value="Unassembled WGS sequence"/>
</dbReference>
<dbReference type="InterPro" id="IPR051267">
    <property type="entry name" value="STEAP_metalloreductase"/>
</dbReference>
<dbReference type="EMBL" id="JAHKKG010000008">
    <property type="protein sequence ID" value="MBU2667269.1"/>
    <property type="molecule type" value="Genomic_DNA"/>
</dbReference>
<gene>
    <name evidence="1" type="ORF">KOI35_27540</name>
</gene>
<keyword evidence="2" id="KW-1185">Reference proteome</keyword>
<evidence type="ECO:0000313" key="2">
    <source>
        <dbReference type="Proteomes" id="UP001519654"/>
    </source>
</evidence>
<dbReference type="Gene3D" id="3.40.50.720">
    <property type="entry name" value="NAD(P)-binding Rossmann-like Domain"/>
    <property type="match status" value="1"/>
</dbReference>
<accession>A0ABS5YUY6</accession>
<dbReference type="PANTHER" id="PTHR14239:SF10">
    <property type="entry name" value="REDUCTASE"/>
    <property type="match status" value="1"/>
</dbReference>
<comment type="caution">
    <text evidence="1">The sequence shown here is derived from an EMBL/GenBank/DDBJ whole genome shotgun (WGS) entry which is preliminary data.</text>
</comment>
<dbReference type="RefSeq" id="WP_215791517.1">
    <property type="nucleotide sequence ID" value="NZ_JAHKKG010000008.1"/>
</dbReference>
<name>A0ABS5YUY6_9ACTN</name>
<reference evidence="1 2" key="1">
    <citation type="submission" date="2021-06" db="EMBL/GenBank/DDBJ databases">
        <title>Actinoplanes lichenicola sp. nov., and Actinoplanes ovalisporus sp. nov., isolated from lichen in Thailand.</title>
        <authorList>
            <person name="Saeng-In P."/>
            <person name="Kanchanasin P."/>
            <person name="Yuki M."/>
            <person name="Kudo T."/>
            <person name="Ohkuma M."/>
            <person name="Phongsopitanun W."/>
            <person name="Tanasupawat S."/>
        </authorList>
    </citation>
    <scope>NUCLEOTIDE SEQUENCE [LARGE SCALE GENOMIC DNA]</scope>
    <source>
        <strain evidence="1 2">NBRC 110975</strain>
    </source>
</reference>
<evidence type="ECO:0000313" key="1">
    <source>
        <dbReference type="EMBL" id="MBU2667269.1"/>
    </source>
</evidence>
<dbReference type="SUPFAM" id="SSF51735">
    <property type="entry name" value="NAD(P)-binding Rossmann-fold domains"/>
    <property type="match status" value="1"/>
</dbReference>
<protein>
    <submittedName>
        <fullName evidence="1">NADP oxidoreductase</fullName>
    </submittedName>
</protein>
<proteinExistence type="predicted"/>